<evidence type="ECO:0000256" key="9">
    <source>
        <dbReference type="PIRSR" id="PIRSR500134-2"/>
    </source>
</evidence>
<dbReference type="InterPro" id="IPR028357">
    <property type="entry name" value="UDPglc_DH_bac"/>
</dbReference>
<protein>
    <recommendedName>
        <fullName evidence="3 7">UDP-glucose 6-dehydrogenase</fullName>
        <ecNumber evidence="3 7">1.1.1.22</ecNumber>
    </recommendedName>
</protein>
<proteinExistence type="inferred from homology"/>
<evidence type="ECO:0000256" key="4">
    <source>
        <dbReference type="ARBA" id="ARBA00023002"/>
    </source>
</evidence>
<evidence type="ECO:0000256" key="6">
    <source>
        <dbReference type="ARBA" id="ARBA00047473"/>
    </source>
</evidence>
<comment type="catalytic activity">
    <reaction evidence="6 7">
        <text>UDP-alpha-D-glucose + 2 NAD(+) + H2O = UDP-alpha-D-glucuronate + 2 NADH + 3 H(+)</text>
        <dbReference type="Rhea" id="RHEA:23596"/>
        <dbReference type="ChEBI" id="CHEBI:15377"/>
        <dbReference type="ChEBI" id="CHEBI:15378"/>
        <dbReference type="ChEBI" id="CHEBI:57540"/>
        <dbReference type="ChEBI" id="CHEBI:57945"/>
        <dbReference type="ChEBI" id="CHEBI:58052"/>
        <dbReference type="ChEBI" id="CHEBI:58885"/>
        <dbReference type="EC" id="1.1.1.22"/>
    </reaction>
</comment>
<dbReference type="GO" id="GO:0000271">
    <property type="term" value="P:polysaccharide biosynthetic process"/>
    <property type="evidence" value="ECO:0007669"/>
    <property type="project" value="InterPro"/>
</dbReference>
<dbReference type="GO" id="GO:0051287">
    <property type="term" value="F:NAD binding"/>
    <property type="evidence" value="ECO:0007669"/>
    <property type="project" value="InterPro"/>
</dbReference>
<organism evidence="12 13">
    <name type="scientific">Humibacillus xanthopallidus</name>
    <dbReference type="NCBI Taxonomy" id="412689"/>
    <lineage>
        <taxon>Bacteria</taxon>
        <taxon>Bacillati</taxon>
        <taxon>Actinomycetota</taxon>
        <taxon>Actinomycetes</taxon>
        <taxon>Micrococcales</taxon>
        <taxon>Intrasporangiaceae</taxon>
        <taxon>Humibacillus</taxon>
    </lineage>
</organism>
<dbReference type="PIRSF" id="PIRSF000124">
    <property type="entry name" value="UDPglc_GDPman_dh"/>
    <property type="match status" value="1"/>
</dbReference>
<evidence type="ECO:0000313" key="13">
    <source>
        <dbReference type="Proteomes" id="UP000316747"/>
    </source>
</evidence>
<evidence type="ECO:0000256" key="8">
    <source>
        <dbReference type="PIRSR" id="PIRSR500134-1"/>
    </source>
</evidence>
<comment type="similarity">
    <text evidence="2 7">Belongs to the UDP-glucose/GDP-mannose dehydrogenase family.</text>
</comment>
<gene>
    <name evidence="12" type="ORF">FBY41_0370</name>
</gene>
<dbReference type="InterPro" id="IPR014026">
    <property type="entry name" value="UDP-Glc/GDP-Man_DH_dimer"/>
</dbReference>
<feature type="binding site" evidence="9">
    <location>
        <begin position="269"/>
        <end position="273"/>
    </location>
    <ligand>
        <name>substrate</name>
    </ligand>
</feature>
<feature type="binding site" evidence="10">
    <location>
        <position position="47"/>
    </location>
    <ligand>
        <name>NAD(+)</name>
        <dbReference type="ChEBI" id="CHEBI:57540"/>
    </ligand>
</feature>
<dbReference type="GO" id="GO:0006065">
    <property type="term" value="P:UDP-glucuronate biosynthetic process"/>
    <property type="evidence" value="ECO:0007669"/>
    <property type="project" value="UniProtKB-UniPathway"/>
</dbReference>
<evidence type="ECO:0000256" key="7">
    <source>
        <dbReference type="PIRNR" id="PIRNR000124"/>
    </source>
</evidence>
<dbReference type="NCBIfam" id="TIGR03026">
    <property type="entry name" value="NDP-sugDHase"/>
    <property type="match status" value="1"/>
</dbReference>
<dbReference type="SUPFAM" id="SSF52413">
    <property type="entry name" value="UDP-glucose/GDP-mannose dehydrogenase C-terminal domain"/>
    <property type="match status" value="1"/>
</dbReference>
<dbReference type="Gene3D" id="1.20.5.100">
    <property type="entry name" value="Cytochrome c1, transmembrane anchor, C-terminal"/>
    <property type="match status" value="1"/>
</dbReference>
<keyword evidence="13" id="KW-1185">Reference proteome</keyword>
<feature type="binding site" evidence="10">
    <location>
        <position position="167"/>
    </location>
    <ligand>
        <name>NAD(+)</name>
        <dbReference type="ChEBI" id="CHEBI:57540"/>
    </ligand>
</feature>
<dbReference type="InterPro" id="IPR008927">
    <property type="entry name" value="6-PGluconate_DH-like_C_sf"/>
</dbReference>
<dbReference type="Pfam" id="PF03720">
    <property type="entry name" value="UDPG_MGDP_dh_C"/>
    <property type="match status" value="1"/>
</dbReference>
<feature type="binding site" evidence="10">
    <location>
        <position position="97"/>
    </location>
    <ligand>
        <name>NAD(+)</name>
        <dbReference type="ChEBI" id="CHEBI:57540"/>
    </ligand>
</feature>
<feature type="binding site" evidence="9">
    <location>
        <position position="277"/>
    </location>
    <ligand>
        <name>substrate</name>
    </ligand>
</feature>
<accession>A0A543I097</accession>
<dbReference type="Proteomes" id="UP000316747">
    <property type="component" value="Unassembled WGS sequence"/>
</dbReference>
<feature type="domain" description="UDP-glucose/GDP-mannose dehydrogenase C-terminal" evidence="11">
    <location>
        <begin position="336"/>
        <end position="437"/>
    </location>
</feature>
<dbReference type="Gene3D" id="3.40.50.720">
    <property type="entry name" value="NAD(P)-binding Rossmann-like Domain"/>
    <property type="match status" value="2"/>
</dbReference>
<dbReference type="PIRSF" id="PIRSF500134">
    <property type="entry name" value="UDPglc_DH_bac"/>
    <property type="match status" value="1"/>
</dbReference>
<keyword evidence="4 7" id="KW-0560">Oxidoreductase</keyword>
<dbReference type="InterPro" id="IPR017476">
    <property type="entry name" value="UDP-Glc/GDP-Man"/>
</dbReference>
<evidence type="ECO:0000256" key="5">
    <source>
        <dbReference type="ARBA" id="ARBA00023027"/>
    </source>
</evidence>
<comment type="pathway">
    <text evidence="1">Nucleotide-sugar biosynthesis; UDP-alpha-D-glucuronate biosynthesis; UDP-alpha-D-glucuronate from UDP-alpha-D-glucose: step 1/1.</text>
</comment>
<feature type="binding site" evidence="9">
    <location>
        <position position="224"/>
    </location>
    <ligand>
        <name>substrate</name>
    </ligand>
</feature>
<dbReference type="Pfam" id="PF03721">
    <property type="entry name" value="UDPG_MGDP_dh_N"/>
    <property type="match status" value="1"/>
</dbReference>
<dbReference type="PANTHER" id="PTHR43750:SF3">
    <property type="entry name" value="UDP-GLUCOSE 6-DEHYDROGENASE TUAD"/>
    <property type="match status" value="1"/>
</dbReference>
<keyword evidence="5 7" id="KW-0520">NAD</keyword>
<evidence type="ECO:0000313" key="12">
    <source>
        <dbReference type="EMBL" id="TQM64012.1"/>
    </source>
</evidence>
<dbReference type="SUPFAM" id="SSF51735">
    <property type="entry name" value="NAD(P)-binding Rossmann-fold domains"/>
    <property type="match status" value="1"/>
</dbReference>
<feature type="binding site" evidence="9">
    <location>
        <position position="343"/>
    </location>
    <ligand>
        <name>substrate</name>
    </ligand>
</feature>
<dbReference type="InterPro" id="IPR001732">
    <property type="entry name" value="UDP-Glc/GDP-Man_DH_N"/>
</dbReference>
<name>A0A543I097_9MICO</name>
<sequence length="457" mass="48623">MAPALTIVMLPIVKISVIGCGYLGAVHAACMADFGHEVIALDIDAAKVERLGQGIPPFHEPGFEDVLKRALASGRLRFTTDPSAIGEAELHFIAVGTPQRGGSYAADLSQVDTAVAFLLDHARSDEQPVVVAGKSTVPVGTAQSIADRLAEGGLDAVVVWNPEFLREGYAVADTTRPDRVVYGLPEDAERGEIGRAALDEVYRPIIDSGTPRLLVNYPTAELVKVAANSFLATKISFINSMAELCDATGADVTRLAEAIGHDDRIGPKFLQAGIGFGGGCLPKDIRAFMARAGELGVDQSLTFLREVDSINMRRRDHAVELAAQMCGGRLVGLKVAVLGLTFKPDSDDVRDSPALDIAGRLWGRGANVVATDPAGADAVRRVRPDLQIVDTADEALQGADLVMLLTAWRDYVALDPAHAKSLVAVPRIIDGRNALDPTAWSQAGWDYRGMGRTASTW</sequence>
<evidence type="ECO:0000256" key="10">
    <source>
        <dbReference type="PIRSR" id="PIRSR500134-3"/>
    </source>
</evidence>
<dbReference type="EMBL" id="VFPM01000001">
    <property type="protein sequence ID" value="TQM64012.1"/>
    <property type="molecule type" value="Genomic_DNA"/>
</dbReference>
<dbReference type="EC" id="1.1.1.22" evidence="3 7"/>
<feature type="binding site" evidence="10">
    <location>
        <position position="136"/>
    </location>
    <ligand>
        <name>NAD(+)</name>
        <dbReference type="ChEBI" id="CHEBI:57540"/>
    </ligand>
</feature>
<dbReference type="SUPFAM" id="SSF48179">
    <property type="entry name" value="6-phosphogluconate dehydrogenase C-terminal domain-like"/>
    <property type="match status" value="1"/>
</dbReference>
<dbReference type="AlphaFoldDB" id="A0A543I097"/>
<dbReference type="InterPro" id="IPR014027">
    <property type="entry name" value="UDP-Glc/GDP-Man_DH_C"/>
</dbReference>
<feature type="active site" description="Nucleophile" evidence="8">
    <location>
        <position position="280"/>
    </location>
</feature>
<dbReference type="UniPathway" id="UPA00038">
    <property type="reaction ID" value="UER00491"/>
</dbReference>
<evidence type="ECO:0000259" key="11">
    <source>
        <dbReference type="SMART" id="SM00984"/>
    </source>
</evidence>
<evidence type="ECO:0000256" key="1">
    <source>
        <dbReference type="ARBA" id="ARBA00004701"/>
    </source>
</evidence>
<feature type="binding site" evidence="9">
    <location>
        <begin position="164"/>
        <end position="167"/>
    </location>
    <ligand>
        <name>substrate</name>
    </ligand>
</feature>
<feature type="binding site" evidence="10">
    <location>
        <position position="350"/>
    </location>
    <ligand>
        <name>NAD(+)</name>
        <dbReference type="ChEBI" id="CHEBI:57540"/>
    </ligand>
</feature>
<dbReference type="PANTHER" id="PTHR43750">
    <property type="entry name" value="UDP-GLUCOSE 6-DEHYDROGENASE TUAD"/>
    <property type="match status" value="1"/>
</dbReference>
<dbReference type="InterPro" id="IPR036220">
    <property type="entry name" value="UDP-Glc/GDP-Man_DH_C_sf"/>
</dbReference>
<dbReference type="GO" id="GO:0003979">
    <property type="term" value="F:UDP-glucose 6-dehydrogenase activity"/>
    <property type="evidence" value="ECO:0007669"/>
    <property type="project" value="UniProtKB-EC"/>
</dbReference>
<feature type="binding site" evidence="10">
    <location>
        <position position="283"/>
    </location>
    <ligand>
        <name>NAD(+)</name>
        <dbReference type="ChEBI" id="CHEBI:57540"/>
    </ligand>
</feature>
<reference evidence="12 13" key="1">
    <citation type="submission" date="2019-06" db="EMBL/GenBank/DDBJ databases">
        <title>Genome sequencing of plant associated microbes to promote plant fitness in Sorghum bicolor and Oryza sativa.</title>
        <authorList>
            <person name="Coleman-Derr D."/>
        </authorList>
    </citation>
    <scope>NUCLEOTIDE SEQUENCE [LARGE SCALE GENOMIC DNA]</scope>
    <source>
        <strain evidence="12 13">KV-663</strain>
    </source>
</reference>
<comment type="caution">
    <text evidence="12">The sequence shown here is derived from an EMBL/GenBank/DDBJ whole genome shotgun (WGS) entry which is preliminary data.</text>
</comment>
<dbReference type="InterPro" id="IPR036291">
    <property type="entry name" value="NAD(P)-bd_dom_sf"/>
</dbReference>
<feature type="binding site" evidence="10">
    <location>
        <position position="42"/>
    </location>
    <ligand>
        <name>NAD(+)</name>
        <dbReference type="ChEBI" id="CHEBI:57540"/>
    </ligand>
</feature>
<evidence type="ECO:0000256" key="2">
    <source>
        <dbReference type="ARBA" id="ARBA00006601"/>
    </source>
</evidence>
<dbReference type="SMART" id="SM00984">
    <property type="entry name" value="UDPG_MGDP_dh_C"/>
    <property type="match status" value="1"/>
</dbReference>
<dbReference type="Pfam" id="PF00984">
    <property type="entry name" value="UDPG_MGDP_dh"/>
    <property type="match status" value="1"/>
</dbReference>
<evidence type="ECO:0000256" key="3">
    <source>
        <dbReference type="ARBA" id="ARBA00012954"/>
    </source>
</evidence>